<gene>
    <name evidence="16" type="primary">coaX</name>
    <name evidence="17" type="ordered locus">Shel_23250</name>
</gene>
<evidence type="ECO:0000256" key="8">
    <source>
        <dbReference type="ARBA" id="ARBA00022679"/>
    </source>
</evidence>
<comment type="subcellular location">
    <subcellularLocation>
        <location evidence="3 16">Cytoplasm</location>
    </subcellularLocation>
</comment>
<keyword evidence="16" id="KW-0479">Metal-binding</keyword>
<evidence type="ECO:0000313" key="18">
    <source>
        <dbReference type="Proteomes" id="UP000002026"/>
    </source>
</evidence>
<name>C7N1B2_SLAHD</name>
<comment type="subunit">
    <text evidence="5 16">Homodimer.</text>
</comment>
<dbReference type="GO" id="GO:0004594">
    <property type="term" value="F:pantothenate kinase activity"/>
    <property type="evidence" value="ECO:0007669"/>
    <property type="project" value="UniProtKB-UniRule"/>
</dbReference>
<evidence type="ECO:0000256" key="16">
    <source>
        <dbReference type="HAMAP-Rule" id="MF_01274"/>
    </source>
</evidence>
<dbReference type="Gene3D" id="3.30.420.40">
    <property type="match status" value="2"/>
</dbReference>
<dbReference type="eggNOG" id="COG1521">
    <property type="taxonomic scope" value="Bacteria"/>
</dbReference>
<keyword evidence="13 16" id="KW-0173">Coenzyme A biosynthesis</keyword>
<evidence type="ECO:0000256" key="5">
    <source>
        <dbReference type="ARBA" id="ARBA00011738"/>
    </source>
</evidence>
<sequence length="256" mass="27869">MILTADIGNTNVVMGLMSERGKLESRLRFPTDKRRTVKDFMIGFEALVNMHHFDFSNVEGAVVSSVVPELTDSVVQSLRIKVGEDPVVLSNKLELGMTIDIDTPDKLGVDMIADAVGAINEFEGNLAIFDMGTATTCSVVNADRVYLGSIIIPGIVISQDALTAKASQLPFIKFEQPEHLIGRYTVDSMRSGVIYANAAMIDGLVDRIVDELGGPVTTILTGGVSILIKDACRREVVYEPSLLLKGLWDVYHMNHA</sequence>
<feature type="binding site" evidence="16">
    <location>
        <begin position="6"/>
        <end position="13"/>
    </location>
    <ligand>
        <name>ATP</name>
        <dbReference type="ChEBI" id="CHEBI:30616"/>
    </ligand>
</feature>
<dbReference type="KEGG" id="shi:Shel_23250"/>
<dbReference type="GO" id="GO:0005524">
    <property type="term" value="F:ATP binding"/>
    <property type="evidence" value="ECO:0007669"/>
    <property type="project" value="UniProtKB-UniRule"/>
</dbReference>
<keyword evidence="18" id="KW-1185">Reference proteome</keyword>
<dbReference type="NCBIfam" id="TIGR00671">
    <property type="entry name" value="baf"/>
    <property type="match status" value="1"/>
</dbReference>
<protein>
    <recommendedName>
        <fullName evidence="15 16">Type III pantothenate kinase</fullName>
        <ecNumber evidence="6 16">2.7.1.33</ecNumber>
    </recommendedName>
    <alternativeName>
        <fullName evidence="16">PanK-III</fullName>
    </alternativeName>
    <alternativeName>
        <fullName evidence="16">Pantothenic acid kinase</fullName>
    </alternativeName>
</protein>
<comment type="similarity">
    <text evidence="14 16">Belongs to the type III pantothenate kinase family.</text>
</comment>
<comment type="catalytic activity">
    <reaction evidence="1 16">
        <text>(R)-pantothenate + ATP = (R)-4'-phosphopantothenate + ADP + H(+)</text>
        <dbReference type="Rhea" id="RHEA:16373"/>
        <dbReference type="ChEBI" id="CHEBI:10986"/>
        <dbReference type="ChEBI" id="CHEBI:15378"/>
        <dbReference type="ChEBI" id="CHEBI:29032"/>
        <dbReference type="ChEBI" id="CHEBI:30616"/>
        <dbReference type="ChEBI" id="CHEBI:456216"/>
        <dbReference type="EC" id="2.7.1.33"/>
    </reaction>
</comment>
<comment type="function">
    <text evidence="16">Catalyzes the phosphorylation of pantothenate (Pan), the first step in CoA biosynthesis.</text>
</comment>
<dbReference type="CDD" id="cd24015">
    <property type="entry name" value="ASKHA_NBD_PanK-III"/>
    <property type="match status" value="1"/>
</dbReference>
<evidence type="ECO:0000313" key="17">
    <source>
        <dbReference type="EMBL" id="ACV23334.1"/>
    </source>
</evidence>
<accession>C7N1B2</accession>
<dbReference type="RefSeq" id="WP_012799434.1">
    <property type="nucleotide sequence ID" value="NC_013165.1"/>
</dbReference>
<dbReference type="GO" id="GO:0015937">
    <property type="term" value="P:coenzyme A biosynthetic process"/>
    <property type="evidence" value="ECO:0007669"/>
    <property type="project" value="UniProtKB-UniRule"/>
</dbReference>
<dbReference type="PANTHER" id="PTHR34265:SF1">
    <property type="entry name" value="TYPE III PANTOTHENATE KINASE"/>
    <property type="match status" value="1"/>
</dbReference>
<keyword evidence="8 16" id="KW-0808">Transferase</keyword>
<evidence type="ECO:0000256" key="2">
    <source>
        <dbReference type="ARBA" id="ARBA00001958"/>
    </source>
</evidence>
<dbReference type="GO" id="GO:0005737">
    <property type="term" value="C:cytoplasm"/>
    <property type="evidence" value="ECO:0007669"/>
    <property type="project" value="UniProtKB-SubCell"/>
</dbReference>
<dbReference type="InterPro" id="IPR043129">
    <property type="entry name" value="ATPase_NBD"/>
</dbReference>
<keyword evidence="9 16" id="KW-0547">Nucleotide-binding</keyword>
<evidence type="ECO:0000256" key="13">
    <source>
        <dbReference type="ARBA" id="ARBA00022993"/>
    </source>
</evidence>
<dbReference type="Pfam" id="PF03309">
    <property type="entry name" value="Pan_kinase"/>
    <property type="match status" value="1"/>
</dbReference>
<dbReference type="HAMAP" id="MF_01274">
    <property type="entry name" value="Pantothen_kinase_3"/>
    <property type="match status" value="1"/>
</dbReference>
<feature type="binding site" evidence="16">
    <location>
        <position position="185"/>
    </location>
    <ligand>
        <name>substrate</name>
    </ligand>
</feature>
<dbReference type="EC" id="2.7.1.33" evidence="6 16"/>
<keyword evidence="7 16" id="KW-0963">Cytoplasm</keyword>
<dbReference type="STRING" id="471855.Shel_23250"/>
<evidence type="ECO:0000256" key="10">
    <source>
        <dbReference type="ARBA" id="ARBA00022777"/>
    </source>
</evidence>
<keyword evidence="10 16" id="KW-0418">Kinase</keyword>
<dbReference type="SUPFAM" id="SSF53067">
    <property type="entry name" value="Actin-like ATPase domain"/>
    <property type="match status" value="2"/>
</dbReference>
<evidence type="ECO:0000256" key="15">
    <source>
        <dbReference type="ARBA" id="ARBA00040883"/>
    </source>
</evidence>
<feature type="binding site" evidence="16">
    <location>
        <position position="133"/>
    </location>
    <ligand>
        <name>ATP</name>
        <dbReference type="ChEBI" id="CHEBI:30616"/>
    </ligand>
</feature>
<feature type="binding site" evidence="16">
    <location>
        <position position="130"/>
    </location>
    <ligand>
        <name>K(+)</name>
        <dbReference type="ChEBI" id="CHEBI:29103"/>
    </ligand>
</feature>
<organism evidence="17 18">
    <name type="scientific">Slackia heliotrinireducens (strain ATCC 29202 / DSM 20476 / NCTC 11029 / RHS 1)</name>
    <name type="common">Peptococcus heliotrinreducens</name>
    <dbReference type="NCBI Taxonomy" id="471855"/>
    <lineage>
        <taxon>Bacteria</taxon>
        <taxon>Bacillati</taxon>
        <taxon>Actinomycetota</taxon>
        <taxon>Coriobacteriia</taxon>
        <taxon>Eggerthellales</taxon>
        <taxon>Eggerthellaceae</taxon>
        <taxon>Slackia</taxon>
    </lineage>
</organism>
<keyword evidence="11 16" id="KW-0067">ATP-binding</keyword>
<dbReference type="EMBL" id="CP001684">
    <property type="protein sequence ID" value="ACV23334.1"/>
    <property type="molecule type" value="Genomic_DNA"/>
</dbReference>
<evidence type="ECO:0000256" key="11">
    <source>
        <dbReference type="ARBA" id="ARBA00022840"/>
    </source>
</evidence>
<comment type="pathway">
    <text evidence="4 16">Cofactor biosynthesis; coenzyme A biosynthesis; CoA from (R)-pantothenate: step 1/5.</text>
</comment>
<proteinExistence type="inferred from homology"/>
<dbReference type="Proteomes" id="UP000002026">
    <property type="component" value="Chromosome"/>
</dbReference>
<reference evidence="17 18" key="1">
    <citation type="journal article" date="2009" name="Stand. Genomic Sci.">
        <title>Complete genome sequence of Slackia heliotrinireducens type strain (RHS 1).</title>
        <authorList>
            <person name="Pukall R."/>
            <person name="Lapidus A."/>
            <person name="Nolan M."/>
            <person name="Copeland A."/>
            <person name="Glavina Del Rio T."/>
            <person name="Lucas S."/>
            <person name="Chen F."/>
            <person name="Tice H."/>
            <person name="Cheng J.F."/>
            <person name="Chertkov O."/>
            <person name="Bruce D."/>
            <person name="Goodwin L."/>
            <person name="Kuske C."/>
            <person name="Brettin T."/>
            <person name="Detter J.C."/>
            <person name="Han C."/>
            <person name="Pitluck S."/>
            <person name="Pati A."/>
            <person name="Mavrommatis K."/>
            <person name="Ivanova N."/>
            <person name="Ovchinnikova G."/>
            <person name="Chen A."/>
            <person name="Palaniappan K."/>
            <person name="Schneider S."/>
            <person name="Rohde M."/>
            <person name="Chain P."/>
            <person name="D'haeseleer P."/>
            <person name="Goker M."/>
            <person name="Bristow J."/>
            <person name="Eisen J.A."/>
            <person name="Markowitz V."/>
            <person name="Kyrpides N.C."/>
            <person name="Klenk H.P."/>
            <person name="Hugenholtz P."/>
        </authorList>
    </citation>
    <scope>NUCLEOTIDE SEQUENCE [LARGE SCALE GENOMIC DNA]</scope>
    <source>
        <strain evidence="18">ATCC 29202 / DSM 20476 / NCTC 11029 / RHS 1</strain>
    </source>
</reference>
<evidence type="ECO:0000256" key="14">
    <source>
        <dbReference type="ARBA" id="ARBA00038036"/>
    </source>
</evidence>
<evidence type="ECO:0000256" key="3">
    <source>
        <dbReference type="ARBA" id="ARBA00004496"/>
    </source>
</evidence>
<evidence type="ECO:0000256" key="12">
    <source>
        <dbReference type="ARBA" id="ARBA00022958"/>
    </source>
</evidence>
<evidence type="ECO:0000256" key="1">
    <source>
        <dbReference type="ARBA" id="ARBA00001206"/>
    </source>
</evidence>
<evidence type="ECO:0000256" key="4">
    <source>
        <dbReference type="ARBA" id="ARBA00005225"/>
    </source>
</evidence>
<feature type="binding site" evidence="16">
    <location>
        <begin position="108"/>
        <end position="111"/>
    </location>
    <ligand>
        <name>substrate</name>
    </ligand>
</feature>
<comment type="caution">
    <text evidence="16">Lacks conserved residue(s) required for the propagation of feature annotation.</text>
</comment>
<dbReference type="GO" id="GO:0046872">
    <property type="term" value="F:metal ion binding"/>
    <property type="evidence" value="ECO:0007669"/>
    <property type="project" value="UniProtKB-KW"/>
</dbReference>
<evidence type="ECO:0000256" key="9">
    <source>
        <dbReference type="ARBA" id="ARBA00022741"/>
    </source>
</evidence>
<dbReference type="PANTHER" id="PTHR34265">
    <property type="entry name" value="TYPE III PANTOTHENATE KINASE"/>
    <property type="match status" value="1"/>
</dbReference>
<comment type="cofactor">
    <cofactor evidence="2">
        <name>K(+)</name>
        <dbReference type="ChEBI" id="CHEBI:29103"/>
    </cofactor>
</comment>
<dbReference type="AlphaFoldDB" id="C7N1B2"/>
<comment type="cofactor">
    <cofactor evidence="16">
        <name>NH4(+)</name>
        <dbReference type="ChEBI" id="CHEBI:28938"/>
    </cofactor>
    <cofactor evidence="16">
        <name>K(+)</name>
        <dbReference type="ChEBI" id="CHEBI:29103"/>
    </cofactor>
    <text evidence="16">A monovalent cation. Ammonium or potassium.</text>
</comment>
<dbReference type="InterPro" id="IPR004619">
    <property type="entry name" value="Type_III_PanK"/>
</dbReference>
<evidence type="ECO:0000256" key="6">
    <source>
        <dbReference type="ARBA" id="ARBA00012102"/>
    </source>
</evidence>
<keyword evidence="12 16" id="KW-0630">Potassium</keyword>
<dbReference type="UniPathway" id="UPA00241">
    <property type="reaction ID" value="UER00352"/>
</dbReference>
<dbReference type="HOGENOM" id="CLU_066627_1_0_11"/>
<feature type="active site" description="Proton acceptor" evidence="16">
    <location>
        <position position="110"/>
    </location>
</feature>
<evidence type="ECO:0000256" key="7">
    <source>
        <dbReference type="ARBA" id="ARBA00022490"/>
    </source>
</evidence>